<keyword evidence="3 6" id="KW-0521">NADP</keyword>
<feature type="domain" description="Glucose-6-phosphate dehydrogenase NAD-binding" evidence="7">
    <location>
        <begin position="17"/>
        <end position="201"/>
    </location>
</feature>
<dbReference type="PIRSF" id="PIRSF000110">
    <property type="entry name" value="G6PD"/>
    <property type="match status" value="1"/>
</dbReference>
<sequence>MSHSRTHTSPEAPTVFVIFGAFGDLSEQKLLPALFDLWQKKMLPKQFRIVGFSRRDARDADVQAFASSAIAHKHKGKTPRGVAAFCAHLHYVHGIFEDPYAYERVAEALVAIDEQFGVCSNKLFYLAVPPNTYGTIFENLAHSGLTIPCGGNKGWTRILVEKPFGRDLATAQKLDVTLGLLFKEEQIFRIDHYLAKENLQNILAFRFSNALFEPLWRKGYIEKVEVRLWETAGIGRRGGFYEDIGALRDVGQNHMLQMLALVAMDDPQTIDPSAIRAARARALVALRPIHAAAMADHVVRGQYQSYRREAHVDADSRTETYVRIKAYVDNERWSGVPFYLEAGKRMKENRVDITLFFKKAPSWIRALDAVAEVPANTLTFRIQPDEGIILTFLAKRPGFGMALESKSLSFSYGSARGRTKSLEAYERILFDCIQGDQTLFASTAEVAASWGYITPILTAWGNEQLHMYEDGSLGPAGITK</sequence>
<dbReference type="AlphaFoldDB" id="A0A1G2G665"/>
<dbReference type="SUPFAM" id="SSF55347">
    <property type="entry name" value="Glyceraldehyde-3-phosphate dehydrogenase-like, C-terminal domain"/>
    <property type="match status" value="1"/>
</dbReference>
<evidence type="ECO:0000313" key="9">
    <source>
        <dbReference type="EMBL" id="OGZ45739.1"/>
    </source>
</evidence>
<keyword evidence="4 6" id="KW-0560">Oxidoreductase</keyword>
<dbReference type="SUPFAM" id="SSF51735">
    <property type="entry name" value="NAD(P)-binding Rossmann-fold domains"/>
    <property type="match status" value="1"/>
</dbReference>
<dbReference type="InterPro" id="IPR036291">
    <property type="entry name" value="NAD(P)-bd_dom_sf"/>
</dbReference>
<evidence type="ECO:0000259" key="7">
    <source>
        <dbReference type="Pfam" id="PF00479"/>
    </source>
</evidence>
<protein>
    <recommendedName>
        <fullName evidence="6">Glucose-6-phosphate 1-dehydrogenase</fullName>
        <shortName evidence="6">G6PD</shortName>
        <ecNumber evidence="6">1.1.1.49</ecNumber>
    </recommendedName>
</protein>
<dbReference type="GO" id="GO:0050661">
    <property type="term" value="F:NADP binding"/>
    <property type="evidence" value="ECO:0007669"/>
    <property type="project" value="UniProtKB-UniRule"/>
</dbReference>
<feature type="binding site" evidence="6">
    <location>
        <position position="196"/>
    </location>
    <ligand>
        <name>substrate</name>
    </ligand>
</feature>
<evidence type="ECO:0000259" key="8">
    <source>
        <dbReference type="Pfam" id="PF02781"/>
    </source>
</evidence>
<dbReference type="GO" id="GO:0009051">
    <property type="term" value="P:pentose-phosphate shunt, oxidative branch"/>
    <property type="evidence" value="ECO:0007669"/>
    <property type="project" value="TreeGrafter"/>
</dbReference>
<dbReference type="InterPro" id="IPR022675">
    <property type="entry name" value="G6P_DH_C"/>
</dbReference>
<dbReference type="Gene3D" id="3.40.50.720">
    <property type="entry name" value="NAD(P)-binding Rossmann-like Domain"/>
    <property type="match status" value="1"/>
</dbReference>
<evidence type="ECO:0000256" key="1">
    <source>
        <dbReference type="ARBA" id="ARBA00004937"/>
    </source>
</evidence>
<keyword evidence="5 6" id="KW-0119">Carbohydrate metabolism</keyword>
<dbReference type="PRINTS" id="PR00079">
    <property type="entry name" value="G6PDHDRGNASE"/>
</dbReference>
<evidence type="ECO:0000313" key="10">
    <source>
        <dbReference type="Proteomes" id="UP000177785"/>
    </source>
</evidence>
<dbReference type="Proteomes" id="UP000177785">
    <property type="component" value="Unassembled WGS sequence"/>
</dbReference>
<dbReference type="EC" id="1.1.1.49" evidence="6"/>
<feature type="binding site" evidence="6">
    <location>
        <position position="192"/>
    </location>
    <ligand>
        <name>substrate</name>
    </ligand>
</feature>
<comment type="pathway">
    <text evidence="1 6">Carbohydrate degradation; pentose phosphate pathway; D-ribulose 5-phosphate from D-glucose 6-phosphate (oxidative stage): step 1/3.</text>
</comment>
<evidence type="ECO:0000256" key="6">
    <source>
        <dbReference type="HAMAP-Rule" id="MF_00966"/>
    </source>
</evidence>
<dbReference type="InterPro" id="IPR001282">
    <property type="entry name" value="G6P_DH"/>
</dbReference>
<dbReference type="Gene3D" id="3.30.360.10">
    <property type="entry name" value="Dihydrodipicolinate Reductase, domain 2"/>
    <property type="match status" value="1"/>
</dbReference>
<dbReference type="Pfam" id="PF02781">
    <property type="entry name" value="G6PD_C"/>
    <property type="match status" value="1"/>
</dbReference>
<name>A0A1G2G665_9BACT</name>
<feature type="binding site" evidence="6">
    <location>
        <position position="230"/>
    </location>
    <ligand>
        <name>substrate</name>
    </ligand>
</feature>
<feature type="domain" description="Glucose-6-phosphate dehydrogenase C-terminal" evidence="8">
    <location>
        <begin position="203"/>
        <end position="477"/>
    </location>
</feature>
<comment type="caution">
    <text evidence="6">Lacks conserved residue(s) required for the propagation of feature annotation.</text>
</comment>
<dbReference type="GO" id="GO:0005829">
    <property type="term" value="C:cytosol"/>
    <property type="evidence" value="ECO:0007669"/>
    <property type="project" value="TreeGrafter"/>
</dbReference>
<dbReference type="GO" id="GO:0004345">
    <property type="term" value="F:glucose-6-phosphate dehydrogenase activity"/>
    <property type="evidence" value="ECO:0007669"/>
    <property type="project" value="UniProtKB-UniRule"/>
</dbReference>
<dbReference type="InterPro" id="IPR022674">
    <property type="entry name" value="G6P_DH_NAD-bd"/>
</dbReference>
<evidence type="ECO:0000256" key="5">
    <source>
        <dbReference type="ARBA" id="ARBA00023277"/>
    </source>
</evidence>
<dbReference type="UniPathway" id="UPA00115">
    <property type="reaction ID" value="UER00408"/>
</dbReference>
<dbReference type="PANTHER" id="PTHR23429">
    <property type="entry name" value="GLUCOSE-6-PHOSPHATE 1-DEHYDROGENASE G6PD"/>
    <property type="match status" value="1"/>
</dbReference>
<feature type="active site" description="Proton acceptor" evidence="6">
    <location>
        <position position="254"/>
    </location>
</feature>
<evidence type="ECO:0000256" key="2">
    <source>
        <dbReference type="ARBA" id="ARBA00022526"/>
    </source>
</evidence>
<dbReference type="GO" id="GO:0006006">
    <property type="term" value="P:glucose metabolic process"/>
    <property type="evidence" value="ECO:0007669"/>
    <property type="project" value="UniProtKB-KW"/>
</dbReference>
<evidence type="ECO:0000256" key="3">
    <source>
        <dbReference type="ARBA" id="ARBA00022857"/>
    </source>
</evidence>
<comment type="function">
    <text evidence="6">Catalyzes the oxidation of glucose 6-phosphate to 6-phosphogluconolactone.</text>
</comment>
<keyword evidence="2 6" id="KW-0313">Glucose metabolism</keyword>
<feature type="binding site" evidence="6">
    <location>
        <position position="344"/>
    </location>
    <ligand>
        <name>substrate</name>
    </ligand>
</feature>
<reference evidence="9 10" key="1">
    <citation type="journal article" date="2016" name="Nat. Commun.">
        <title>Thousands of microbial genomes shed light on interconnected biogeochemical processes in an aquifer system.</title>
        <authorList>
            <person name="Anantharaman K."/>
            <person name="Brown C.T."/>
            <person name="Hug L.A."/>
            <person name="Sharon I."/>
            <person name="Castelle C.J."/>
            <person name="Probst A.J."/>
            <person name="Thomas B.C."/>
            <person name="Singh A."/>
            <person name="Wilkins M.J."/>
            <person name="Karaoz U."/>
            <person name="Brodie E.L."/>
            <person name="Williams K.H."/>
            <person name="Hubbard S.S."/>
            <person name="Banfield J.F."/>
        </authorList>
    </citation>
    <scope>NUCLEOTIDE SEQUENCE [LARGE SCALE GENOMIC DNA]</scope>
</reference>
<dbReference type="PANTHER" id="PTHR23429:SF0">
    <property type="entry name" value="GLUCOSE-6-PHOSPHATE 1-DEHYDROGENASE"/>
    <property type="match status" value="1"/>
</dbReference>
<accession>A0A1G2G665</accession>
<gene>
    <name evidence="6" type="primary">zwf</name>
    <name evidence="9" type="ORF">A2756_02415</name>
</gene>
<comment type="caution">
    <text evidence="9">The sequence shown here is derived from an EMBL/GenBank/DDBJ whole genome shotgun (WGS) entry which is preliminary data.</text>
</comment>
<dbReference type="NCBIfam" id="TIGR00871">
    <property type="entry name" value="zwf"/>
    <property type="match status" value="1"/>
</dbReference>
<evidence type="ECO:0000256" key="4">
    <source>
        <dbReference type="ARBA" id="ARBA00023002"/>
    </source>
</evidence>
<dbReference type="HAMAP" id="MF_00966">
    <property type="entry name" value="G6PD"/>
    <property type="match status" value="1"/>
</dbReference>
<dbReference type="EMBL" id="MHNL01000005">
    <property type="protein sequence ID" value="OGZ45739.1"/>
    <property type="molecule type" value="Genomic_DNA"/>
</dbReference>
<dbReference type="STRING" id="1802115.A2756_02415"/>
<feature type="binding site" evidence="6">
    <location>
        <position position="249"/>
    </location>
    <ligand>
        <name>substrate</name>
    </ligand>
</feature>
<dbReference type="Pfam" id="PF00479">
    <property type="entry name" value="G6PD_N"/>
    <property type="match status" value="1"/>
</dbReference>
<organism evidence="9 10">
    <name type="scientific">Candidatus Ryanbacteria bacterium RIFCSPHIGHO2_01_FULL_48_27</name>
    <dbReference type="NCBI Taxonomy" id="1802115"/>
    <lineage>
        <taxon>Bacteria</taxon>
        <taxon>Candidatus Ryaniibacteriota</taxon>
    </lineage>
</organism>
<comment type="catalytic activity">
    <reaction evidence="6">
        <text>D-glucose 6-phosphate + NADP(+) = 6-phospho-D-glucono-1,5-lactone + NADPH + H(+)</text>
        <dbReference type="Rhea" id="RHEA:15841"/>
        <dbReference type="ChEBI" id="CHEBI:15378"/>
        <dbReference type="ChEBI" id="CHEBI:57783"/>
        <dbReference type="ChEBI" id="CHEBI:57955"/>
        <dbReference type="ChEBI" id="CHEBI:58349"/>
        <dbReference type="ChEBI" id="CHEBI:61548"/>
        <dbReference type="EC" id="1.1.1.49"/>
    </reaction>
</comment>
<feature type="binding site" evidence="6">
    <location>
        <position position="162"/>
    </location>
    <ligand>
        <name>NADP(+)</name>
        <dbReference type="ChEBI" id="CHEBI:58349"/>
    </ligand>
</feature>
<feature type="binding site" evidence="6">
    <location>
        <position position="54"/>
    </location>
    <ligand>
        <name>NADP(+)</name>
        <dbReference type="ChEBI" id="CHEBI:58349"/>
    </ligand>
</feature>
<proteinExistence type="inferred from homology"/>
<comment type="similarity">
    <text evidence="6">Belongs to the glucose-6-phosphate dehydrogenase family.</text>
</comment>